<dbReference type="OrthoDB" id="5392202at2759"/>
<reference evidence="1 2" key="1">
    <citation type="submission" date="2015-06" db="EMBL/GenBank/DDBJ databases">
        <title>Draft genome of the ant-associated black yeast Phialophora attae CBS 131958.</title>
        <authorList>
            <person name="Moreno L.F."/>
            <person name="Stielow B.J."/>
            <person name="de Hoog S."/>
            <person name="Vicente V.A."/>
            <person name="Weiss V.A."/>
            <person name="de Vries M."/>
            <person name="Cruz L.M."/>
            <person name="Souza E.M."/>
        </authorList>
    </citation>
    <scope>NUCLEOTIDE SEQUENCE [LARGE SCALE GENOMIC DNA]</scope>
    <source>
        <strain evidence="1 2">CBS 131958</strain>
    </source>
</reference>
<dbReference type="GO" id="GO:0016757">
    <property type="term" value="F:glycosyltransferase activity"/>
    <property type="evidence" value="ECO:0007669"/>
    <property type="project" value="UniProtKB-KW"/>
</dbReference>
<keyword evidence="1" id="KW-0808">Transferase</keyword>
<proteinExistence type="predicted"/>
<dbReference type="PANTHER" id="PTHR28180">
    <property type="entry name" value="CONSERVED MITOCHONDRIAL PROTEIN-RELATED"/>
    <property type="match status" value="1"/>
</dbReference>
<dbReference type="InterPro" id="IPR029032">
    <property type="entry name" value="AhpD-like"/>
</dbReference>
<evidence type="ECO:0000313" key="2">
    <source>
        <dbReference type="Proteomes" id="UP000038010"/>
    </source>
</evidence>
<protein>
    <submittedName>
        <fullName evidence="1">Dol-P-Man:Man(5)GlcNAc(2)-PP-Dol alpha-1,3-mannosyltransferase</fullName>
    </submittedName>
</protein>
<dbReference type="RefSeq" id="XP_018001983.1">
    <property type="nucleotide sequence ID" value="XM_018145796.1"/>
</dbReference>
<accession>A0A0N1HBY4</accession>
<dbReference type="Proteomes" id="UP000038010">
    <property type="component" value="Unassembled WGS sequence"/>
</dbReference>
<dbReference type="Gene3D" id="1.20.1290.10">
    <property type="entry name" value="AhpD-like"/>
    <property type="match status" value="1"/>
</dbReference>
<dbReference type="InterPro" id="IPR052999">
    <property type="entry name" value="PTS1_Protein"/>
</dbReference>
<gene>
    <name evidence="1" type="ORF">AB675_5574</name>
</gene>
<dbReference type="STRING" id="1664694.A0A0N1HBY4"/>
<dbReference type="EMBL" id="LFJN01000008">
    <property type="protein sequence ID" value="KPI42020.1"/>
    <property type="molecule type" value="Genomic_DNA"/>
</dbReference>
<keyword evidence="1" id="KW-0328">Glycosyltransferase</keyword>
<sequence length="282" mass="30233">MSKLSEGLKALINAAHARPTVTKAPANVRAIYSQISDSAKTHHVGTPAWLTIATATTMTLNSPASLLQLHALASQSQSKLSPTETAELMREVGLKCISFNGIPRTINSLGAFRDGLPKDVQSQLKTEPTREISSQNADAIVSRGRSLWNSIYRPFEDKLVDKLALSHPNLPVYIINSHYATNLSDPDQNMPVKVGRVLTSLVAISCLRAQTGVAPQVLSHIFGLRKAFDDGSAETDVEGGKWLAGEEGNRWILDTIDSIVASIGGEAGTTFAPGLGQERAKL</sequence>
<keyword evidence="2" id="KW-1185">Reference proteome</keyword>
<dbReference type="PANTHER" id="PTHR28180:SF2">
    <property type="entry name" value="PEROXISOMAL PROTEIN 2"/>
    <property type="match status" value="1"/>
</dbReference>
<organism evidence="1 2">
    <name type="scientific">Cyphellophora attinorum</name>
    <dbReference type="NCBI Taxonomy" id="1664694"/>
    <lineage>
        <taxon>Eukaryota</taxon>
        <taxon>Fungi</taxon>
        <taxon>Dikarya</taxon>
        <taxon>Ascomycota</taxon>
        <taxon>Pezizomycotina</taxon>
        <taxon>Eurotiomycetes</taxon>
        <taxon>Chaetothyriomycetidae</taxon>
        <taxon>Chaetothyriales</taxon>
        <taxon>Cyphellophoraceae</taxon>
        <taxon>Cyphellophora</taxon>
    </lineage>
</organism>
<dbReference type="GeneID" id="28737676"/>
<name>A0A0N1HBY4_9EURO</name>
<dbReference type="VEuPathDB" id="FungiDB:AB675_5574"/>
<dbReference type="AlphaFoldDB" id="A0A0N1HBY4"/>
<evidence type="ECO:0000313" key="1">
    <source>
        <dbReference type="EMBL" id="KPI42020.1"/>
    </source>
</evidence>
<comment type="caution">
    <text evidence="1">The sequence shown here is derived from an EMBL/GenBank/DDBJ whole genome shotgun (WGS) entry which is preliminary data.</text>
</comment>